<dbReference type="Proteomes" id="UP001549366">
    <property type="component" value="Unassembled WGS sequence"/>
</dbReference>
<evidence type="ECO:0000259" key="1">
    <source>
        <dbReference type="Pfam" id="PF12680"/>
    </source>
</evidence>
<dbReference type="InterPro" id="IPR037401">
    <property type="entry name" value="SnoaL-like"/>
</dbReference>
<reference evidence="2 3" key="1">
    <citation type="submission" date="2024-06" db="EMBL/GenBank/DDBJ databases">
        <title>Genomic Encyclopedia of Type Strains, Phase V (KMG-V): Genome sequencing to study the core and pangenomes of soil and plant-associated prokaryotes.</title>
        <authorList>
            <person name="Whitman W."/>
        </authorList>
    </citation>
    <scope>NUCLEOTIDE SEQUENCE [LARGE SCALE GENOMIC DNA]</scope>
    <source>
        <strain evidence="2 3">NE40</strain>
    </source>
</reference>
<name>A0ABV2SAQ5_9GAMM</name>
<evidence type="ECO:0000313" key="3">
    <source>
        <dbReference type="Proteomes" id="UP001549366"/>
    </source>
</evidence>
<feature type="domain" description="SnoaL-like" evidence="1">
    <location>
        <begin position="23"/>
        <end position="115"/>
    </location>
</feature>
<proteinExistence type="predicted"/>
<accession>A0ABV2SAQ5</accession>
<organism evidence="2 3">
    <name type="scientific">Endozoicomonas lisbonensis</name>
    <dbReference type="NCBI Taxonomy" id="3120522"/>
    <lineage>
        <taxon>Bacteria</taxon>
        <taxon>Pseudomonadati</taxon>
        <taxon>Pseudomonadota</taxon>
        <taxon>Gammaproteobacteria</taxon>
        <taxon>Oceanospirillales</taxon>
        <taxon>Endozoicomonadaceae</taxon>
        <taxon>Endozoicomonas</taxon>
    </lineage>
</organism>
<evidence type="ECO:0000313" key="2">
    <source>
        <dbReference type="EMBL" id="MET4754850.1"/>
    </source>
</evidence>
<dbReference type="SUPFAM" id="SSF54427">
    <property type="entry name" value="NTF2-like"/>
    <property type="match status" value="1"/>
</dbReference>
<dbReference type="InterPro" id="IPR032710">
    <property type="entry name" value="NTF2-like_dom_sf"/>
</dbReference>
<dbReference type="Pfam" id="PF12680">
    <property type="entry name" value="SnoaL_2"/>
    <property type="match status" value="1"/>
</dbReference>
<dbReference type="Gene3D" id="3.10.450.50">
    <property type="match status" value="1"/>
</dbReference>
<protein>
    <recommendedName>
        <fullName evidence="1">SnoaL-like domain-containing protein</fullName>
    </recommendedName>
</protein>
<dbReference type="EMBL" id="JBEWTB010000001">
    <property type="protein sequence ID" value="MET4754850.1"/>
    <property type="molecule type" value="Genomic_DNA"/>
</dbReference>
<sequence length="146" mass="17127">MVGPERNVQWLNRILDSWCFYTYLSALNNGDLNQVLSLFTEDAVVVSPLYGEILAKDFYKELFSDTEQSETTLLTVFDSSKNDDSIALHFRYRWTLQSKEIVEFECVDVFNLTEDKTLFTRLTIIYDTYPVRKKHSESQRVLCQIT</sequence>
<gene>
    <name evidence="2" type="ORF">V5J35_000042</name>
</gene>
<comment type="caution">
    <text evidence="2">The sequence shown here is derived from an EMBL/GenBank/DDBJ whole genome shotgun (WGS) entry which is preliminary data.</text>
</comment>
<keyword evidence="3" id="KW-1185">Reference proteome</keyword>